<dbReference type="GO" id="GO:0060271">
    <property type="term" value="P:cilium assembly"/>
    <property type="evidence" value="ECO:0007669"/>
    <property type="project" value="TreeGrafter"/>
</dbReference>
<keyword evidence="10" id="KW-1185">Reference proteome</keyword>
<dbReference type="InterPro" id="IPR040354">
    <property type="entry name" value="TCTN1-3"/>
</dbReference>
<dbReference type="PANTHER" id="PTHR14611:SF2">
    <property type="entry name" value="TECTONIC"/>
    <property type="match status" value="1"/>
</dbReference>
<dbReference type="Pfam" id="PF07773">
    <property type="entry name" value="TCTN_DUF1619"/>
    <property type="match status" value="2"/>
</dbReference>
<evidence type="ECO:0000259" key="7">
    <source>
        <dbReference type="Pfam" id="PF07773"/>
    </source>
</evidence>
<sequence>MWPKILILIFCFVFKFQEIKCENESSTTSHKLDTESNTTHLPTTYSVINESETTLDPLDIDVNVTDVNITDYDDSNGTTIYPDEESFTTQPTPHSTTTTVQPHLLVNDIEEALEDFCLCDLSIGLCDVNCCCDEDCSQEDRLVFSHCLERPQTVLDERYCFKEHIVFSNNTEYKVEVHSNGILCIVNDNNPHRTVYTTVKGVETLDEYEKLENNVKRYTWHPTFIHKGEISNETYKDGSSIWSVDDDGSFNSMSIPVWVFDQECKATSELKYLRNTKSSCTHTLIELENSCNTIAALAQSSYTSFRVVANPNSLLSKNINTNDTLPSSAELEKRNETEDYEISLYIENDDFLYSDQLLPVTTFLCINENETEVCVESLIQEPEFSNGSCNNIVSSVKYIFIHNGTEGIIEVQAKIQLENISENETWMKQNFEIKFIWLEVENKSEIFIRSGRPGYITGKQLILGHLIENETETGEKLLAIEVSLDPNQWLTVLSPGQDGTCSGRSIVTFRDEVRSGCVIQVPFNDLLNQCDELQMKIMNLLLGPVLSKVKDGLLRVASFGDSSVNNVEDWVPVLYPEDLVSSPLSGKTLGDMKCSGMILSLHIEVAFAYQGSLANPQGKIVGLQVKYGSPQDISYRCTDASCLRDSVYEQFQSLELVSSISFVDVTLPSEPLYSEPPTLDIKLPYDFFYPFLPSSAYQVKALYSFRFIAFLTLFIFNVIL</sequence>
<keyword evidence="3" id="KW-0970">Cilium biogenesis/degradation</keyword>
<keyword evidence="5" id="KW-0812">Transmembrane</keyword>
<keyword evidence="5" id="KW-1133">Transmembrane helix</keyword>
<evidence type="ECO:0000256" key="6">
    <source>
        <dbReference type="SAM" id="SignalP"/>
    </source>
</evidence>
<feature type="transmembrane region" description="Helical" evidence="5">
    <location>
        <begin position="701"/>
        <end position="719"/>
    </location>
</feature>
<protein>
    <recommendedName>
        <fullName evidence="11">Tectonic-1</fullName>
    </recommendedName>
</protein>
<evidence type="ECO:0000313" key="10">
    <source>
        <dbReference type="Proteomes" id="UP001497623"/>
    </source>
</evidence>
<feature type="domain" description="Tectonic-1-3 N-terminal" evidence="8">
    <location>
        <begin position="107"/>
        <end position="189"/>
    </location>
</feature>
<dbReference type="EMBL" id="CAXKWB010008417">
    <property type="protein sequence ID" value="CAL4091035.1"/>
    <property type="molecule type" value="Genomic_DNA"/>
</dbReference>
<feature type="domain" description="Tectonic-1-3" evidence="7">
    <location>
        <begin position="235"/>
        <end position="436"/>
    </location>
</feature>
<dbReference type="InterPro" id="IPR057724">
    <property type="entry name" value="TCTN1-3_N"/>
</dbReference>
<dbReference type="Proteomes" id="UP001497623">
    <property type="component" value="Unassembled WGS sequence"/>
</dbReference>
<evidence type="ECO:0000259" key="8">
    <source>
        <dbReference type="Pfam" id="PF25752"/>
    </source>
</evidence>
<proteinExistence type="inferred from homology"/>
<comment type="caution">
    <text evidence="9">The sequence shown here is derived from an EMBL/GenBank/DDBJ whole genome shotgun (WGS) entry which is preliminary data.</text>
</comment>
<keyword evidence="2 6" id="KW-0732">Signal</keyword>
<evidence type="ECO:0000256" key="3">
    <source>
        <dbReference type="ARBA" id="ARBA00022794"/>
    </source>
</evidence>
<comment type="similarity">
    <text evidence="1">Belongs to the tectonic family.</text>
</comment>
<evidence type="ECO:0000256" key="1">
    <source>
        <dbReference type="ARBA" id="ARBA00007633"/>
    </source>
</evidence>
<dbReference type="InterPro" id="IPR011677">
    <property type="entry name" value="TCTN1-3_dom"/>
</dbReference>
<accession>A0AAV2QNG5</accession>
<gene>
    <name evidence="9" type="ORF">MNOR_LOCUS14206</name>
</gene>
<evidence type="ECO:0000313" key="9">
    <source>
        <dbReference type="EMBL" id="CAL4091035.1"/>
    </source>
</evidence>
<evidence type="ECO:0000256" key="2">
    <source>
        <dbReference type="ARBA" id="ARBA00022729"/>
    </source>
</evidence>
<feature type="domain" description="Tectonic-1-3" evidence="7">
    <location>
        <begin position="473"/>
        <end position="628"/>
    </location>
</feature>
<dbReference type="PANTHER" id="PTHR14611">
    <property type="entry name" value="TECTONIC FAMILY MEMBER"/>
    <property type="match status" value="1"/>
</dbReference>
<organism evidence="9 10">
    <name type="scientific">Meganyctiphanes norvegica</name>
    <name type="common">Northern krill</name>
    <name type="synonym">Thysanopoda norvegica</name>
    <dbReference type="NCBI Taxonomy" id="48144"/>
    <lineage>
        <taxon>Eukaryota</taxon>
        <taxon>Metazoa</taxon>
        <taxon>Ecdysozoa</taxon>
        <taxon>Arthropoda</taxon>
        <taxon>Crustacea</taxon>
        <taxon>Multicrustacea</taxon>
        <taxon>Malacostraca</taxon>
        <taxon>Eumalacostraca</taxon>
        <taxon>Eucarida</taxon>
        <taxon>Euphausiacea</taxon>
        <taxon>Euphausiidae</taxon>
        <taxon>Meganyctiphanes</taxon>
    </lineage>
</organism>
<keyword evidence="4" id="KW-0325">Glycoprotein</keyword>
<evidence type="ECO:0000256" key="5">
    <source>
        <dbReference type="SAM" id="Phobius"/>
    </source>
</evidence>
<dbReference type="Pfam" id="PF25752">
    <property type="entry name" value="DUF1619_N"/>
    <property type="match status" value="1"/>
</dbReference>
<keyword evidence="5" id="KW-0472">Membrane</keyword>
<evidence type="ECO:0000256" key="4">
    <source>
        <dbReference type="ARBA" id="ARBA00023180"/>
    </source>
</evidence>
<reference evidence="9 10" key="1">
    <citation type="submission" date="2024-05" db="EMBL/GenBank/DDBJ databases">
        <authorList>
            <person name="Wallberg A."/>
        </authorList>
    </citation>
    <scope>NUCLEOTIDE SEQUENCE [LARGE SCALE GENOMIC DNA]</scope>
</reference>
<dbReference type="AlphaFoldDB" id="A0AAV2QNG5"/>
<evidence type="ECO:0008006" key="11">
    <source>
        <dbReference type="Google" id="ProtNLM"/>
    </source>
</evidence>
<feature type="chain" id="PRO_5043461112" description="Tectonic-1" evidence="6">
    <location>
        <begin position="22"/>
        <end position="720"/>
    </location>
</feature>
<name>A0AAV2QNG5_MEGNR</name>
<feature type="signal peptide" evidence="6">
    <location>
        <begin position="1"/>
        <end position="21"/>
    </location>
</feature>